<evidence type="ECO:0000256" key="4">
    <source>
        <dbReference type="ARBA" id="ARBA00023136"/>
    </source>
</evidence>
<dbReference type="InterPro" id="IPR017500">
    <property type="entry name" value="Phage_infect_YhgE_N"/>
</dbReference>
<dbReference type="Gene3D" id="3.40.1710.10">
    <property type="entry name" value="abc type-2 transporter like domain"/>
    <property type="match status" value="1"/>
</dbReference>
<sequence length="711" mass="75792">MIAGLHFNSEIRSFKRHKLTKVALIAIVLMPLLYSALYLWAFWDPFNKVNDLPVALVNSDQGTVVNGKKLNAGDEVVQGLHDNDQITWIDTTEEQAQEGVASGKYYFSLQIPENFSRAVASPATSPDPQKAQLISTYNDANNYLSTIIGQNVMREVVNVIGSKISSQAVDQVLVGIQDAGTGLTQAAEGAGKLAAGTNQLKDGSVQLDDGAHQLQASLVQAKDGSQQLANGAGQLNNGLGQLYDGSGQLAAGTTELANKVNEAAGKISGRGNDLRRLEDGVNQLADGAAQIDNGVQELKGKADIVTQFQADQANNLTLVANQLRASNDPIAQQAAGQLDIAIRALRTEALGPKSQNAADIARLADGTAQLAYQLNNQDAPFRSGINQIFTLPQQFGQLQDGVNQINTGANTLHEKIGEARDGSTRLADGANQLNEGNTKLLDGANRLTEGTTQARDGVQQLDAGANELYKRLDEGSKQVPKFSNAQRLAKADTIGGPVKMDSFNDSGTNTFGAGLAPFFFSLAMFIGGILTFVLLKPLQARTVNSGVHSWRAGMDGFLAPGIIAALQAIVIVAVTIWGVGMMPHSILGLFAFAVLVAGVYSAMNQMFIAVLGPGPGRVTSLAFLMIQVVASGGLYPVETQNKIFQWFHPFDPMTYAVNGFRQLIYGFYDERLPIAIGVLIFIGALSMLGTTLAARKQRTWTMDTLHPVLDA</sequence>
<evidence type="ECO:0000313" key="7">
    <source>
        <dbReference type="EMBL" id="RIX35222.1"/>
    </source>
</evidence>
<feature type="transmembrane region" description="Helical" evidence="5">
    <location>
        <begin position="556"/>
        <end position="580"/>
    </location>
</feature>
<evidence type="ECO:0000313" key="8">
    <source>
        <dbReference type="Proteomes" id="UP000285278"/>
    </source>
</evidence>
<dbReference type="PANTHER" id="PTHR43077">
    <property type="entry name" value="TRANSPORT PERMEASE YVFS-RELATED"/>
    <property type="match status" value="1"/>
</dbReference>
<dbReference type="Proteomes" id="UP000285278">
    <property type="component" value="Unassembled WGS sequence"/>
</dbReference>
<dbReference type="NCBIfam" id="TIGR03062">
    <property type="entry name" value="pip_yhgE_Cterm"/>
    <property type="match status" value="1"/>
</dbReference>
<organism evidence="7 8">
    <name type="scientific">Corynebacterium falsenii</name>
    <dbReference type="NCBI Taxonomy" id="108486"/>
    <lineage>
        <taxon>Bacteria</taxon>
        <taxon>Bacillati</taxon>
        <taxon>Actinomycetota</taxon>
        <taxon>Actinomycetes</taxon>
        <taxon>Mycobacteriales</taxon>
        <taxon>Corynebacteriaceae</taxon>
        <taxon>Corynebacterium</taxon>
    </lineage>
</organism>
<dbReference type="InterPro" id="IPR013525">
    <property type="entry name" value="ABC2_TM"/>
</dbReference>
<evidence type="ECO:0000259" key="6">
    <source>
        <dbReference type="Pfam" id="PF12698"/>
    </source>
</evidence>
<feature type="transmembrane region" description="Helical" evidence="5">
    <location>
        <begin position="511"/>
        <end position="535"/>
    </location>
</feature>
<dbReference type="Pfam" id="PF12698">
    <property type="entry name" value="ABC2_membrane_3"/>
    <property type="match status" value="2"/>
</dbReference>
<dbReference type="GO" id="GO:0016020">
    <property type="term" value="C:membrane"/>
    <property type="evidence" value="ECO:0007669"/>
    <property type="project" value="UniProtKB-SubCell"/>
</dbReference>
<dbReference type="Gene3D" id="1.10.287.950">
    <property type="entry name" value="Methyl-accepting chemotaxis protein"/>
    <property type="match status" value="1"/>
</dbReference>
<dbReference type="InterPro" id="IPR023908">
    <property type="entry name" value="xxxLxxG_rpt"/>
</dbReference>
<feature type="transmembrane region" description="Helical" evidence="5">
    <location>
        <begin position="586"/>
        <end position="611"/>
    </location>
</feature>
<feature type="domain" description="ABC-2 type transporter transmembrane" evidence="6">
    <location>
        <begin position="23"/>
        <end position="166"/>
    </location>
</feature>
<dbReference type="GO" id="GO:0140359">
    <property type="term" value="F:ABC-type transporter activity"/>
    <property type="evidence" value="ECO:0007669"/>
    <property type="project" value="InterPro"/>
</dbReference>
<evidence type="ECO:0000256" key="1">
    <source>
        <dbReference type="ARBA" id="ARBA00004141"/>
    </source>
</evidence>
<dbReference type="InterPro" id="IPR017501">
    <property type="entry name" value="Phage_infect_YhgE_C"/>
</dbReference>
<evidence type="ECO:0000256" key="2">
    <source>
        <dbReference type="ARBA" id="ARBA00022692"/>
    </source>
</evidence>
<dbReference type="NCBIfam" id="TIGR03057">
    <property type="entry name" value="xxxLxxG_by_4"/>
    <property type="match status" value="11"/>
</dbReference>
<reference evidence="7 8" key="1">
    <citation type="submission" date="2018-09" db="EMBL/GenBank/DDBJ databases">
        <title>Optimization and identification of Corynebacterium falsenii FN1-14 from fish paste.</title>
        <authorList>
            <person name="Daroonpunt R."/>
            <person name="Tanasupawat S."/>
        </authorList>
    </citation>
    <scope>NUCLEOTIDE SEQUENCE [LARGE SCALE GENOMIC DNA]</scope>
    <source>
        <strain evidence="7 8">FN1-14</strain>
    </source>
</reference>
<dbReference type="SUPFAM" id="SSF58104">
    <property type="entry name" value="Methyl-accepting chemotaxis protein (MCP) signaling domain"/>
    <property type="match status" value="1"/>
</dbReference>
<feature type="transmembrane region" description="Helical" evidence="5">
    <location>
        <begin position="672"/>
        <end position="694"/>
    </location>
</feature>
<protein>
    <submittedName>
        <fullName evidence="7">YhgE/Pip domain-containing protein</fullName>
    </submittedName>
</protein>
<proteinExistence type="predicted"/>
<feature type="transmembrane region" description="Helical" evidence="5">
    <location>
        <begin position="22"/>
        <end position="43"/>
    </location>
</feature>
<gene>
    <name evidence="7" type="ORF">D3M95_04995</name>
</gene>
<accession>A0A418Q7M1</accession>
<name>A0A418Q7M1_9CORY</name>
<comment type="caution">
    <text evidence="7">The sequence shown here is derived from an EMBL/GenBank/DDBJ whole genome shotgun (WGS) entry which is preliminary data.</text>
</comment>
<evidence type="ECO:0000256" key="3">
    <source>
        <dbReference type="ARBA" id="ARBA00022989"/>
    </source>
</evidence>
<keyword evidence="4 5" id="KW-0472">Membrane</keyword>
<dbReference type="NCBIfam" id="TIGR03061">
    <property type="entry name" value="pip_yhgE_Nterm"/>
    <property type="match status" value="1"/>
</dbReference>
<dbReference type="EMBL" id="QXJK01000004">
    <property type="protein sequence ID" value="RIX35222.1"/>
    <property type="molecule type" value="Genomic_DNA"/>
</dbReference>
<dbReference type="STRING" id="1451189.CFAL_04150"/>
<dbReference type="OrthoDB" id="9811483at2"/>
<comment type="subcellular location">
    <subcellularLocation>
        <location evidence="1">Membrane</location>
        <topology evidence="1">Multi-pass membrane protein</topology>
    </subcellularLocation>
</comment>
<keyword evidence="8" id="KW-1185">Reference proteome</keyword>
<keyword evidence="2 5" id="KW-0812">Transmembrane</keyword>
<evidence type="ECO:0000256" key="5">
    <source>
        <dbReference type="SAM" id="Phobius"/>
    </source>
</evidence>
<feature type="domain" description="ABC-2 type transporter transmembrane" evidence="6">
    <location>
        <begin position="457"/>
        <end position="688"/>
    </location>
</feature>
<keyword evidence="3 5" id="KW-1133">Transmembrane helix</keyword>
<dbReference type="RefSeq" id="WP_119664599.1">
    <property type="nucleotide sequence ID" value="NZ_JAQPSN010000003.1"/>
</dbReference>
<dbReference type="PANTHER" id="PTHR43077:SF5">
    <property type="entry name" value="PHAGE INFECTION PROTEIN"/>
    <property type="match status" value="1"/>
</dbReference>
<dbReference type="AlphaFoldDB" id="A0A418Q7M1"/>
<feature type="transmembrane region" description="Helical" evidence="5">
    <location>
        <begin position="618"/>
        <end position="637"/>
    </location>
</feature>
<dbReference type="InterPro" id="IPR051328">
    <property type="entry name" value="T7SS_ABC-Transporter"/>
</dbReference>